<name>A0A0E0A439_9ORYZ</name>
<dbReference type="InterPro" id="IPR027417">
    <property type="entry name" value="P-loop_NTPase"/>
</dbReference>
<evidence type="ECO:0000313" key="2">
    <source>
        <dbReference type="EnsemblPlants" id="OGLUM06G00730.1"/>
    </source>
</evidence>
<dbReference type="Gene3D" id="3.40.50.300">
    <property type="entry name" value="P-loop containing nucleotide triphosphate hydrolases"/>
    <property type="match status" value="1"/>
</dbReference>
<dbReference type="HOGENOM" id="CLU_1930807_0_0_1"/>
<proteinExistence type="predicted"/>
<protein>
    <recommendedName>
        <fullName evidence="1">NB-ARC domain-containing protein</fullName>
    </recommendedName>
</protein>
<dbReference type="STRING" id="40148.A0A0E0A439"/>
<dbReference type="AlphaFoldDB" id="A0A0E0A439"/>
<sequence>MAQWGQSALWAYPSTTLELAKGASEAVHVTLFGDASNEAGQIWRRKRDRAVHERWDEEVEIFGFDTERSSLLTYLLEGGKERSITSIVGESGMGKSTLARSVYDSSNVRKSFKALPRLKLKAHKKFLKPLI</sequence>
<dbReference type="EnsemblPlants" id="OGLUM06G00730.1">
    <property type="protein sequence ID" value="OGLUM06G00730.1"/>
    <property type="gene ID" value="OGLUM06G00730"/>
</dbReference>
<dbReference type="SUPFAM" id="SSF52540">
    <property type="entry name" value="P-loop containing nucleoside triphosphate hydrolases"/>
    <property type="match status" value="1"/>
</dbReference>
<reference evidence="2" key="1">
    <citation type="submission" date="2015-04" db="UniProtKB">
        <authorList>
            <consortium name="EnsemblPlants"/>
        </authorList>
    </citation>
    <scope>IDENTIFICATION</scope>
</reference>
<dbReference type="GO" id="GO:0043531">
    <property type="term" value="F:ADP binding"/>
    <property type="evidence" value="ECO:0007669"/>
    <property type="project" value="InterPro"/>
</dbReference>
<dbReference type="Proteomes" id="UP000026961">
    <property type="component" value="Chromosome 6"/>
</dbReference>
<keyword evidence="3" id="KW-1185">Reference proteome</keyword>
<evidence type="ECO:0000313" key="3">
    <source>
        <dbReference type="Proteomes" id="UP000026961"/>
    </source>
</evidence>
<reference evidence="2" key="2">
    <citation type="submission" date="2018-05" db="EMBL/GenBank/DDBJ databases">
        <title>OgluRS3 (Oryza glumaepatula Reference Sequence Version 3).</title>
        <authorList>
            <person name="Zhang J."/>
            <person name="Kudrna D."/>
            <person name="Lee S."/>
            <person name="Talag J."/>
            <person name="Welchert J."/>
            <person name="Wing R.A."/>
        </authorList>
    </citation>
    <scope>NUCLEOTIDE SEQUENCE [LARGE SCALE GENOMIC DNA]</scope>
</reference>
<evidence type="ECO:0000259" key="1">
    <source>
        <dbReference type="Pfam" id="PF00931"/>
    </source>
</evidence>
<organism evidence="2">
    <name type="scientific">Oryza glumipatula</name>
    <dbReference type="NCBI Taxonomy" id="40148"/>
    <lineage>
        <taxon>Eukaryota</taxon>
        <taxon>Viridiplantae</taxon>
        <taxon>Streptophyta</taxon>
        <taxon>Embryophyta</taxon>
        <taxon>Tracheophyta</taxon>
        <taxon>Spermatophyta</taxon>
        <taxon>Magnoliopsida</taxon>
        <taxon>Liliopsida</taxon>
        <taxon>Poales</taxon>
        <taxon>Poaceae</taxon>
        <taxon>BOP clade</taxon>
        <taxon>Oryzoideae</taxon>
        <taxon>Oryzeae</taxon>
        <taxon>Oryzinae</taxon>
        <taxon>Oryza</taxon>
    </lineage>
</organism>
<feature type="domain" description="NB-ARC" evidence="1">
    <location>
        <begin position="71"/>
        <end position="114"/>
    </location>
</feature>
<dbReference type="Pfam" id="PF00931">
    <property type="entry name" value="NB-ARC"/>
    <property type="match status" value="1"/>
</dbReference>
<dbReference type="InterPro" id="IPR002182">
    <property type="entry name" value="NB-ARC"/>
</dbReference>
<dbReference type="Gramene" id="OGLUM06G00730.1">
    <property type="protein sequence ID" value="OGLUM06G00730.1"/>
    <property type="gene ID" value="OGLUM06G00730"/>
</dbReference>
<accession>A0A0E0A439</accession>